<dbReference type="EC" id="2.1.1.72" evidence="1"/>
<dbReference type="Pfam" id="PF05869">
    <property type="entry name" value="Dam"/>
    <property type="match status" value="1"/>
</dbReference>
<dbReference type="NCBIfam" id="TIGR01712">
    <property type="entry name" value="phage_N6A_met"/>
    <property type="match status" value="1"/>
</dbReference>
<reference evidence="1 2" key="1">
    <citation type="submission" date="2024-04" db="EMBL/GenBank/DDBJ databases">
        <authorList>
            <person name="Suleimanova A.D."/>
            <person name="Pudova D.S."/>
            <person name="Shagimardanova E.I."/>
            <person name="Sharipova M.R."/>
        </authorList>
    </citation>
    <scope>NUCLEOTIDE SEQUENCE [LARGE SCALE GENOMIC DNA]</scope>
    <source>
        <strain evidence="1 2">3.1</strain>
    </source>
</reference>
<gene>
    <name evidence="1" type="ORF">AABB92_04630</name>
</gene>
<evidence type="ECO:0000313" key="1">
    <source>
        <dbReference type="EMBL" id="MEL7694946.1"/>
    </source>
</evidence>
<protein>
    <submittedName>
        <fullName evidence="1">Phage N-6-adenine-methyltransferase</fullName>
        <ecNumber evidence="1">2.1.1.72</ecNumber>
    </submittedName>
</protein>
<dbReference type="RefSeq" id="WP_031374529.1">
    <property type="nucleotide sequence ID" value="NZ_JBCGBG010000001.1"/>
</dbReference>
<organism evidence="1 2">
    <name type="scientific">Pantoea brenneri</name>
    <dbReference type="NCBI Taxonomy" id="472694"/>
    <lineage>
        <taxon>Bacteria</taxon>
        <taxon>Pseudomonadati</taxon>
        <taxon>Pseudomonadota</taxon>
        <taxon>Gammaproteobacteria</taxon>
        <taxon>Enterobacterales</taxon>
        <taxon>Erwiniaceae</taxon>
        <taxon>Pantoea</taxon>
    </lineage>
</organism>
<comment type="caution">
    <text evidence="1">The sequence shown here is derived from an EMBL/GenBank/DDBJ whole genome shotgun (WGS) entry which is preliminary data.</text>
</comment>
<dbReference type="InterPro" id="IPR008593">
    <property type="entry name" value="Dam_MeTrfase"/>
</dbReference>
<name>A0ABU9MJ32_9GAMM</name>
<proteinExistence type="predicted"/>
<dbReference type="EMBL" id="JBCGBG010000001">
    <property type="protein sequence ID" value="MEL7694946.1"/>
    <property type="molecule type" value="Genomic_DNA"/>
</dbReference>
<dbReference type="Proteomes" id="UP001468095">
    <property type="component" value="Unassembled WGS sequence"/>
</dbReference>
<evidence type="ECO:0000313" key="2">
    <source>
        <dbReference type="Proteomes" id="UP001468095"/>
    </source>
</evidence>
<keyword evidence="1" id="KW-0489">Methyltransferase</keyword>
<keyword evidence="2" id="KW-1185">Reference proteome</keyword>
<dbReference type="GO" id="GO:0032259">
    <property type="term" value="P:methylation"/>
    <property type="evidence" value="ECO:0007669"/>
    <property type="project" value="UniProtKB-KW"/>
</dbReference>
<sequence>MSDYTGSNTPIDIRNLWQTPPEIAAALHDEFNFTLDVAASDQNHLFPMYFTERDNGLAQSWSVPGLSGFCWCNPPYSDITPWVKKAADQNKFGCVGTVMLVPADMSVGWFREALLSVSEVRIITGGRLSFVRADTKQPVNGNNKGSMLLIWRPVAAVTPITTYVDREALMNYGRKLSETVSRSAA</sequence>
<keyword evidence="1" id="KW-0808">Transferase</keyword>
<accession>A0ABU9MJ32</accession>
<dbReference type="GO" id="GO:0009007">
    <property type="term" value="F:site-specific DNA-methyltransferase (adenine-specific) activity"/>
    <property type="evidence" value="ECO:0007669"/>
    <property type="project" value="UniProtKB-EC"/>
</dbReference>